<sequence length="142" mass="16126">MKTKLLFILSCVIHILLLYVLVKFQRQVDIIQIFTLVFLPIVASVGIGLIAQMFWIKEKQGYARNVGIVFSIPSLIYTSVASYIISRNIESVFNASQKYQSDYVNISTSSSPWFAYIIIMVITLTLHYIIAGAGLKRKMKLN</sequence>
<evidence type="ECO:0000313" key="2">
    <source>
        <dbReference type="EMBL" id="MBD7966464.1"/>
    </source>
</evidence>
<dbReference type="RefSeq" id="WP_191797059.1">
    <property type="nucleotide sequence ID" value="NZ_JACSQL010000001.1"/>
</dbReference>
<keyword evidence="1" id="KW-0472">Membrane</keyword>
<gene>
    <name evidence="2" type="ORF">H9647_00120</name>
</gene>
<dbReference type="EMBL" id="JACSQL010000001">
    <property type="protein sequence ID" value="MBD7966464.1"/>
    <property type="molecule type" value="Genomic_DNA"/>
</dbReference>
<feature type="transmembrane region" description="Helical" evidence="1">
    <location>
        <begin position="5"/>
        <end position="24"/>
    </location>
</feature>
<reference evidence="2 3" key="1">
    <citation type="submission" date="2020-08" db="EMBL/GenBank/DDBJ databases">
        <title>A Genomic Blueprint of the Chicken Gut Microbiome.</title>
        <authorList>
            <person name="Gilroy R."/>
            <person name="Ravi A."/>
            <person name="Getino M."/>
            <person name="Pursley I."/>
            <person name="Horton D.L."/>
            <person name="Alikhan N.-F."/>
            <person name="Baker D."/>
            <person name="Gharbi K."/>
            <person name="Hall N."/>
            <person name="Watson M."/>
            <person name="Adriaenssens E.M."/>
            <person name="Foster-Nyarko E."/>
            <person name="Jarju S."/>
            <person name="Secka A."/>
            <person name="Antonio M."/>
            <person name="Oren A."/>
            <person name="Chaudhuri R."/>
            <person name="La Ragione R.M."/>
            <person name="Hildebrand F."/>
            <person name="Pallen M.J."/>
        </authorList>
    </citation>
    <scope>NUCLEOTIDE SEQUENCE [LARGE SCALE GENOMIC DNA]</scope>
    <source>
        <strain evidence="2 3">Sa2BVA9</strain>
    </source>
</reference>
<accession>A0ABR8STN8</accession>
<proteinExistence type="predicted"/>
<feature type="transmembrane region" description="Helical" evidence="1">
    <location>
        <begin position="113"/>
        <end position="135"/>
    </location>
</feature>
<evidence type="ECO:0000256" key="1">
    <source>
        <dbReference type="SAM" id="Phobius"/>
    </source>
</evidence>
<protein>
    <submittedName>
        <fullName evidence="2">Uncharacterized protein</fullName>
    </submittedName>
</protein>
<feature type="transmembrane region" description="Helical" evidence="1">
    <location>
        <begin position="66"/>
        <end position="85"/>
    </location>
</feature>
<feature type="transmembrane region" description="Helical" evidence="1">
    <location>
        <begin position="30"/>
        <end position="54"/>
    </location>
</feature>
<comment type="caution">
    <text evidence="2">The sequence shown here is derived from an EMBL/GenBank/DDBJ whole genome shotgun (WGS) entry which is preliminary data.</text>
</comment>
<keyword evidence="1" id="KW-0812">Transmembrane</keyword>
<keyword evidence="1" id="KW-1133">Transmembrane helix</keyword>
<organism evidence="2 3">
    <name type="scientific">Paenibacillus gallinarum</name>
    <dbReference type="NCBI Taxonomy" id="2762232"/>
    <lineage>
        <taxon>Bacteria</taxon>
        <taxon>Bacillati</taxon>
        <taxon>Bacillota</taxon>
        <taxon>Bacilli</taxon>
        <taxon>Bacillales</taxon>
        <taxon>Paenibacillaceae</taxon>
        <taxon>Paenibacillus</taxon>
    </lineage>
</organism>
<evidence type="ECO:0000313" key="3">
    <source>
        <dbReference type="Proteomes" id="UP000608071"/>
    </source>
</evidence>
<name>A0ABR8STN8_9BACL</name>
<dbReference type="Proteomes" id="UP000608071">
    <property type="component" value="Unassembled WGS sequence"/>
</dbReference>
<keyword evidence="3" id="KW-1185">Reference proteome</keyword>